<sequence length="336" mass="37805">MTKKQPILEVKNMTKYFPVAKNKELKAVDNVSFSIQKGETFGLVGESGCGKSTTGRTIIGLYQKTSGEVLYKGKDVHKLSEKEKFTFQRNMQMIFQDPYASLNPRSTVREIISEPMEVHGLYSNKKERLERVYELLEDVGLNRDHANRYPHEFSGGQRQRIGIARALALNPECIIADEPISALDVSVQAQVVNLLKKLQEEKGLTYLFIAHDLSMVKHISNRIGVMYLGHLVELTTSNSLYNKPLHPYTKALLSAIPIPDPDIEDARERIVLQGELPSPIDPPSGCVFRTRCQFAMDACANMKPEWQEVGENHFVACHLYNEGIVDLTSEIAASKL</sequence>
<dbReference type="EMBL" id="LNQP01000068">
    <property type="protein sequence ID" value="KSU86744.1"/>
    <property type="molecule type" value="Genomic_DNA"/>
</dbReference>
<name>A0A0V8JIG5_9BACI</name>
<dbReference type="InterPro" id="IPR027417">
    <property type="entry name" value="P-loop_NTPase"/>
</dbReference>
<dbReference type="NCBIfam" id="TIGR01727">
    <property type="entry name" value="oligo_HPY"/>
    <property type="match status" value="1"/>
</dbReference>
<feature type="domain" description="ABC transporter" evidence="5">
    <location>
        <begin position="8"/>
        <end position="253"/>
    </location>
</feature>
<dbReference type="Proteomes" id="UP000053681">
    <property type="component" value="Unassembled WGS sequence"/>
</dbReference>
<reference evidence="6 7" key="1">
    <citation type="submission" date="2015-11" db="EMBL/GenBank/DDBJ databases">
        <title>Bacillus caseinolyticus sp nov.</title>
        <authorList>
            <person name="Dastager S.G."/>
            <person name="Mawlankar R."/>
        </authorList>
    </citation>
    <scope>NUCLEOTIDE SEQUENCE [LARGE SCALE GENOMIC DNA]</scope>
    <source>
        <strain evidence="6 7">SGD-V-76</strain>
    </source>
</reference>
<keyword evidence="2" id="KW-0813">Transport</keyword>
<dbReference type="Pfam" id="PF00005">
    <property type="entry name" value="ABC_tran"/>
    <property type="match status" value="1"/>
</dbReference>
<evidence type="ECO:0000313" key="6">
    <source>
        <dbReference type="EMBL" id="KSU86744.1"/>
    </source>
</evidence>
<dbReference type="FunFam" id="3.40.50.300:FF:000016">
    <property type="entry name" value="Oligopeptide ABC transporter ATP-binding component"/>
    <property type="match status" value="1"/>
</dbReference>
<comment type="similarity">
    <text evidence="1">Belongs to the ABC transporter superfamily.</text>
</comment>
<evidence type="ECO:0000313" key="7">
    <source>
        <dbReference type="Proteomes" id="UP000053681"/>
    </source>
</evidence>
<dbReference type="InterPro" id="IPR003593">
    <property type="entry name" value="AAA+_ATPase"/>
</dbReference>
<dbReference type="SMART" id="SM00382">
    <property type="entry name" value="AAA"/>
    <property type="match status" value="1"/>
</dbReference>
<accession>A0A0V8JIG5</accession>
<evidence type="ECO:0000256" key="1">
    <source>
        <dbReference type="ARBA" id="ARBA00005417"/>
    </source>
</evidence>
<dbReference type="GO" id="GO:0016887">
    <property type="term" value="F:ATP hydrolysis activity"/>
    <property type="evidence" value="ECO:0007669"/>
    <property type="project" value="InterPro"/>
</dbReference>
<dbReference type="SUPFAM" id="SSF52540">
    <property type="entry name" value="P-loop containing nucleoside triphosphate hydrolases"/>
    <property type="match status" value="1"/>
</dbReference>
<dbReference type="InterPro" id="IPR013563">
    <property type="entry name" value="Oligopep_ABC_C"/>
</dbReference>
<keyword evidence="7" id="KW-1185">Reference proteome</keyword>
<comment type="caution">
    <text evidence="6">The sequence shown here is derived from an EMBL/GenBank/DDBJ whole genome shotgun (WGS) entry which is preliminary data.</text>
</comment>
<dbReference type="CDD" id="cd03257">
    <property type="entry name" value="ABC_NikE_OppD_transporters"/>
    <property type="match status" value="1"/>
</dbReference>
<protein>
    <submittedName>
        <fullName evidence="6">Peptide ABC transporter ATP-binding protein</fullName>
    </submittedName>
</protein>
<gene>
    <name evidence="6" type="ORF">AS180_16860</name>
</gene>
<organism evidence="6 7">
    <name type="scientific">Priestia veravalensis</name>
    <dbReference type="NCBI Taxonomy" id="1414648"/>
    <lineage>
        <taxon>Bacteria</taxon>
        <taxon>Bacillati</taxon>
        <taxon>Bacillota</taxon>
        <taxon>Bacilli</taxon>
        <taxon>Bacillales</taxon>
        <taxon>Bacillaceae</taxon>
        <taxon>Priestia</taxon>
    </lineage>
</organism>
<proteinExistence type="inferred from homology"/>
<evidence type="ECO:0000259" key="5">
    <source>
        <dbReference type="PROSITE" id="PS50893"/>
    </source>
</evidence>
<dbReference type="GeneID" id="93681887"/>
<dbReference type="GO" id="GO:0055085">
    <property type="term" value="P:transmembrane transport"/>
    <property type="evidence" value="ECO:0007669"/>
    <property type="project" value="UniProtKB-ARBA"/>
</dbReference>
<dbReference type="PROSITE" id="PS00211">
    <property type="entry name" value="ABC_TRANSPORTER_1"/>
    <property type="match status" value="1"/>
</dbReference>
<dbReference type="InterPro" id="IPR017871">
    <property type="entry name" value="ABC_transporter-like_CS"/>
</dbReference>
<dbReference type="InterPro" id="IPR003439">
    <property type="entry name" value="ABC_transporter-like_ATP-bd"/>
</dbReference>
<evidence type="ECO:0000256" key="2">
    <source>
        <dbReference type="ARBA" id="ARBA00022448"/>
    </source>
</evidence>
<evidence type="ECO:0000256" key="3">
    <source>
        <dbReference type="ARBA" id="ARBA00022741"/>
    </source>
</evidence>
<dbReference type="PANTHER" id="PTHR43776:SF7">
    <property type="entry name" value="D,D-DIPEPTIDE TRANSPORT ATP-BINDING PROTEIN DDPF-RELATED"/>
    <property type="match status" value="1"/>
</dbReference>
<dbReference type="PROSITE" id="PS50893">
    <property type="entry name" value="ABC_TRANSPORTER_2"/>
    <property type="match status" value="1"/>
</dbReference>
<dbReference type="PANTHER" id="PTHR43776">
    <property type="entry name" value="TRANSPORT ATP-BINDING PROTEIN"/>
    <property type="match status" value="1"/>
</dbReference>
<dbReference type="GO" id="GO:0015833">
    <property type="term" value="P:peptide transport"/>
    <property type="evidence" value="ECO:0007669"/>
    <property type="project" value="InterPro"/>
</dbReference>
<keyword evidence="3" id="KW-0547">Nucleotide-binding</keyword>
<keyword evidence="4 6" id="KW-0067">ATP-binding</keyword>
<dbReference type="Gene3D" id="3.40.50.300">
    <property type="entry name" value="P-loop containing nucleotide triphosphate hydrolases"/>
    <property type="match status" value="1"/>
</dbReference>
<dbReference type="InterPro" id="IPR050319">
    <property type="entry name" value="ABC_transp_ATP-bind"/>
</dbReference>
<dbReference type="Pfam" id="PF08352">
    <property type="entry name" value="oligo_HPY"/>
    <property type="match status" value="1"/>
</dbReference>
<dbReference type="AlphaFoldDB" id="A0A0V8JIG5"/>
<dbReference type="RefSeq" id="WP_025908189.1">
    <property type="nucleotide sequence ID" value="NZ_KQ758683.1"/>
</dbReference>
<dbReference type="GO" id="GO:0005524">
    <property type="term" value="F:ATP binding"/>
    <property type="evidence" value="ECO:0007669"/>
    <property type="project" value="UniProtKB-KW"/>
</dbReference>
<evidence type="ECO:0000256" key="4">
    <source>
        <dbReference type="ARBA" id="ARBA00022840"/>
    </source>
</evidence>